<gene>
    <name evidence="1" type="ORF">JMJ77_006082</name>
</gene>
<accession>A0A9P7RI12</accession>
<protein>
    <submittedName>
        <fullName evidence="1">Uncharacterized protein</fullName>
    </submittedName>
</protein>
<keyword evidence="2" id="KW-1185">Reference proteome</keyword>
<evidence type="ECO:0000313" key="1">
    <source>
        <dbReference type="EMBL" id="KAG7058711.1"/>
    </source>
</evidence>
<comment type="caution">
    <text evidence="1">The sequence shown here is derived from an EMBL/GenBank/DDBJ whole genome shotgun (WGS) entry which is preliminary data.</text>
</comment>
<evidence type="ECO:0000313" key="2">
    <source>
        <dbReference type="Proteomes" id="UP000699042"/>
    </source>
</evidence>
<dbReference type="Proteomes" id="UP000699042">
    <property type="component" value="Unassembled WGS sequence"/>
</dbReference>
<sequence length="60" mass="7046">MAWWEIPGRGYGRRQTSCLQTRVDVRSAFSFVVHRPGSPYWYWRRTKAVMAAVEAVTRTL</sequence>
<proteinExistence type="predicted"/>
<dbReference type="AlphaFoldDB" id="A0A9P7RI12"/>
<reference evidence="1" key="1">
    <citation type="submission" date="2021-05" db="EMBL/GenBank/DDBJ databases">
        <title>Comparative genomics of three Colletotrichum scovillei strains and genetic complementation revealed genes involved fungal growth and virulence on chili pepper.</title>
        <authorList>
            <person name="Hsieh D.-K."/>
            <person name="Chuang S.-C."/>
            <person name="Chen C.-Y."/>
            <person name="Chao Y.-T."/>
            <person name="Lu M.-Y.J."/>
            <person name="Lee M.-H."/>
            <person name="Shih M.-C."/>
        </authorList>
    </citation>
    <scope>NUCLEOTIDE SEQUENCE</scope>
    <source>
        <strain evidence="1">Coll-153</strain>
    </source>
</reference>
<dbReference type="EMBL" id="JAESDN010000001">
    <property type="protein sequence ID" value="KAG7058711.1"/>
    <property type="molecule type" value="Genomic_DNA"/>
</dbReference>
<name>A0A9P7RI12_9PEZI</name>
<organism evidence="1 2">
    <name type="scientific">Colletotrichum scovillei</name>
    <dbReference type="NCBI Taxonomy" id="1209932"/>
    <lineage>
        <taxon>Eukaryota</taxon>
        <taxon>Fungi</taxon>
        <taxon>Dikarya</taxon>
        <taxon>Ascomycota</taxon>
        <taxon>Pezizomycotina</taxon>
        <taxon>Sordariomycetes</taxon>
        <taxon>Hypocreomycetidae</taxon>
        <taxon>Glomerellales</taxon>
        <taxon>Glomerellaceae</taxon>
        <taxon>Colletotrichum</taxon>
        <taxon>Colletotrichum acutatum species complex</taxon>
    </lineage>
</organism>